<protein>
    <recommendedName>
        <fullName evidence="1">Small ribosomal subunit protein uS5 C-terminal domain-containing protein</fullName>
    </recommendedName>
</protein>
<dbReference type="Ensembl" id="ENSMLUT00000027458.1">
    <property type="protein sequence ID" value="ENSMLUP00000020020.1"/>
    <property type="gene ID" value="ENSMLUG00000022940.1"/>
</dbReference>
<dbReference type="GO" id="GO:0022627">
    <property type="term" value="C:cytosolic small ribosomal subunit"/>
    <property type="evidence" value="ECO:0007669"/>
    <property type="project" value="TreeGrafter"/>
</dbReference>
<dbReference type="AlphaFoldDB" id="G1Q8I7"/>
<name>G1Q8I7_MYOLU</name>
<dbReference type="Proteomes" id="UP000001074">
    <property type="component" value="Unassembled WGS sequence"/>
</dbReference>
<dbReference type="InterPro" id="IPR005324">
    <property type="entry name" value="Ribosomal_uS5_C"/>
</dbReference>
<proteinExistence type="predicted"/>
<sequence>MDKDMKIKSLEEIYLFSLPIKGSEIIDFFLEATLKEEVLNMNTEAVQTQTRAGQRHLLPLGDYNGHVSPDVKCPEEVAIVICEAILLAKLLTVPCSEATRGTRLASPTLACKVSTAVALGAPRDTGLVSAPVPKRLLLLAGIRDCYTSARGCTAIGNFTKATSKTYSYLTPKLWKETVTTPPYQEFTDHLVKTHTAVSVQRPQVPAVTHH</sequence>
<dbReference type="InterPro" id="IPR020568">
    <property type="entry name" value="Ribosomal_Su5_D2-typ_SF"/>
</dbReference>
<dbReference type="SUPFAM" id="SSF54211">
    <property type="entry name" value="Ribosomal protein S5 domain 2-like"/>
    <property type="match status" value="1"/>
</dbReference>
<dbReference type="EMBL" id="AAPE02043855">
    <property type="status" value="NOT_ANNOTATED_CDS"/>
    <property type="molecule type" value="Genomic_DNA"/>
</dbReference>
<dbReference type="InterPro" id="IPR000851">
    <property type="entry name" value="Ribosomal_uS5"/>
</dbReference>
<accession>G1Q8I7</accession>
<feature type="domain" description="Small ribosomal subunit protein uS5 C-terminal" evidence="1">
    <location>
        <begin position="121"/>
        <end position="164"/>
    </location>
</feature>
<dbReference type="eggNOG" id="KOG0877">
    <property type="taxonomic scope" value="Eukaryota"/>
</dbReference>
<dbReference type="Gene3D" id="3.30.230.10">
    <property type="match status" value="1"/>
</dbReference>
<dbReference type="GO" id="GO:0003735">
    <property type="term" value="F:structural constituent of ribosome"/>
    <property type="evidence" value="ECO:0007669"/>
    <property type="project" value="InterPro"/>
</dbReference>
<dbReference type="GO" id="GO:0006412">
    <property type="term" value="P:translation"/>
    <property type="evidence" value="ECO:0007669"/>
    <property type="project" value="InterPro"/>
</dbReference>
<evidence type="ECO:0000313" key="3">
    <source>
        <dbReference type="Proteomes" id="UP000001074"/>
    </source>
</evidence>
<dbReference type="STRING" id="59463.ENSMLUP00000020020"/>
<organism evidence="2 3">
    <name type="scientific">Myotis lucifugus</name>
    <name type="common">Little brown bat</name>
    <dbReference type="NCBI Taxonomy" id="59463"/>
    <lineage>
        <taxon>Eukaryota</taxon>
        <taxon>Metazoa</taxon>
        <taxon>Chordata</taxon>
        <taxon>Craniata</taxon>
        <taxon>Vertebrata</taxon>
        <taxon>Euteleostomi</taxon>
        <taxon>Mammalia</taxon>
        <taxon>Eutheria</taxon>
        <taxon>Laurasiatheria</taxon>
        <taxon>Chiroptera</taxon>
        <taxon>Yangochiroptera</taxon>
        <taxon>Vespertilionidae</taxon>
        <taxon>Myotis</taxon>
    </lineage>
</organism>
<dbReference type="InParanoid" id="G1Q8I7"/>
<dbReference type="InterPro" id="IPR014721">
    <property type="entry name" value="Ribsml_uS5_D2-typ_fold_subgr"/>
</dbReference>
<keyword evidence="3" id="KW-1185">Reference proteome</keyword>
<dbReference type="GeneTree" id="ENSGT00940000154326"/>
<dbReference type="HOGENOM" id="CLU_065898_0_3_1"/>
<dbReference type="GO" id="GO:0003723">
    <property type="term" value="F:RNA binding"/>
    <property type="evidence" value="ECO:0007669"/>
    <property type="project" value="InterPro"/>
</dbReference>
<reference evidence="2 3" key="1">
    <citation type="journal article" date="2011" name="Nature">
        <title>A high-resolution map of human evolutionary constraint using 29 mammals.</title>
        <authorList>
            <person name="Lindblad-Toh K."/>
            <person name="Garber M."/>
            <person name="Zuk O."/>
            <person name="Lin M.F."/>
            <person name="Parker B.J."/>
            <person name="Washietl S."/>
            <person name="Kheradpour P."/>
            <person name="Ernst J."/>
            <person name="Jordan G."/>
            <person name="Mauceli E."/>
            <person name="Ward L.D."/>
            <person name="Lowe C.B."/>
            <person name="Holloway A.K."/>
            <person name="Clamp M."/>
            <person name="Gnerre S."/>
            <person name="Alfoldi J."/>
            <person name="Beal K."/>
            <person name="Chang J."/>
            <person name="Clawson H."/>
            <person name="Cuff J."/>
            <person name="Di Palma F."/>
            <person name="Fitzgerald S."/>
            <person name="Flicek P."/>
            <person name="Guttman M."/>
            <person name="Hubisz M.J."/>
            <person name="Jaffe D.B."/>
            <person name="Jungreis I."/>
            <person name="Kent W.J."/>
            <person name="Kostka D."/>
            <person name="Lara M."/>
            <person name="Martins A.L."/>
            <person name="Massingham T."/>
            <person name="Moltke I."/>
            <person name="Raney B.J."/>
            <person name="Rasmussen M.D."/>
            <person name="Robinson J."/>
            <person name="Stark A."/>
            <person name="Vilella A.J."/>
            <person name="Wen J."/>
            <person name="Xie X."/>
            <person name="Zody M.C."/>
            <person name="Baldwin J."/>
            <person name="Bloom T."/>
            <person name="Chin C.W."/>
            <person name="Heiman D."/>
            <person name="Nicol R."/>
            <person name="Nusbaum C."/>
            <person name="Young S."/>
            <person name="Wilkinson J."/>
            <person name="Worley K.C."/>
            <person name="Kovar C.L."/>
            <person name="Muzny D.M."/>
            <person name="Gibbs R.A."/>
            <person name="Cree A."/>
            <person name="Dihn H.H."/>
            <person name="Fowler G."/>
            <person name="Jhangiani S."/>
            <person name="Joshi V."/>
            <person name="Lee S."/>
            <person name="Lewis L.R."/>
            <person name="Nazareth L.V."/>
            <person name="Okwuonu G."/>
            <person name="Santibanez J."/>
            <person name="Warren W.C."/>
            <person name="Mardis E.R."/>
            <person name="Weinstock G.M."/>
            <person name="Wilson R.K."/>
            <person name="Delehaunty K."/>
            <person name="Dooling D."/>
            <person name="Fronik C."/>
            <person name="Fulton L."/>
            <person name="Fulton B."/>
            <person name="Graves T."/>
            <person name="Minx P."/>
            <person name="Sodergren E."/>
            <person name="Birney E."/>
            <person name="Margulies E.H."/>
            <person name="Herrero J."/>
            <person name="Green E.D."/>
            <person name="Haussler D."/>
            <person name="Siepel A."/>
            <person name="Goldman N."/>
            <person name="Pollard K.S."/>
            <person name="Pedersen J.S."/>
            <person name="Lander E.S."/>
            <person name="Kellis M."/>
        </authorList>
    </citation>
    <scope>NUCLEOTIDE SEQUENCE [LARGE SCALE GENOMIC DNA]</scope>
</reference>
<dbReference type="Pfam" id="PF03719">
    <property type="entry name" value="Ribosomal_S5_C"/>
    <property type="match status" value="1"/>
</dbReference>
<dbReference type="PANTHER" id="PTHR13718">
    <property type="entry name" value="RIBOSOMAL S SUBUNIT"/>
    <property type="match status" value="1"/>
</dbReference>
<dbReference type="Gene3D" id="3.30.160.20">
    <property type="match status" value="1"/>
</dbReference>
<reference evidence="2" key="3">
    <citation type="submission" date="2025-09" db="UniProtKB">
        <authorList>
            <consortium name="Ensembl"/>
        </authorList>
    </citation>
    <scope>IDENTIFICATION</scope>
</reference>
<evidence type="ECO:0000259" key="1">
    <source>
        <dbReference type="Pfam" id="PF03719"/>
    </source>
</evidence>
<dbReference type="PANTHER" id="PTHR13718:SF93">
    <property type="entry name" value="SMALL RIBOSOMAL SUBUNIT PROTEIN US5"/>
    <property type="match status" value="1"/>
</dbReference>
<evidence type="ECO:0000313" key="2">
    <source>
        <dbReference type="Ensembl" id="ENSMLUP00000020020.1"/>
    </source>
</evidence>
<reference evidence="2" key="2">
    <citation type="submission" date="2025-08" db="UniProtKB">
        <authorList>
            <consortium name="Ensembl"/>
        </authorList>
    </citation>
    <scope>IDENTIFICATION</scope>
</reference>